<feature type="chain" id="PRO_5026244293" evidence="1">
    <location>
        <begin position="20"/>
        <end position="133"/>
    </location>
</feature>
<keyword evidence="1" id="KW-0732">Signal</keyword>
<name>A0A6H0Y610_9PEZI</name>
<dbReference type="SUPFAM" id="SSF54897">
    <property type="entry name" value="Protease propeptides/inhibitors"/>
    <property type="match status" value="1"/>
</dbReference>
<gene>
    <name evidence="2" type="ORF">AMS68_007852</name>
</gene>
<evidence type="ECO:0000313" key="3">
    <source>
        <dbReference type="Proteomes" id="UP000503462"/>
    </source>
</evidence>
<reference evidence="2 3" key="1">
    <citation type="journal article" date="2016" name="Sci. Rep.">
        <title>Peltaster fructicola genome reveals evolution from an invasive phytopathogen to an ectophytic parasite.</title>
        <authorList>
            <person name="Xu C."/>
            <person name="Chen H."/>
            <person name="Gleason M.L."/>
            <person name="Xu J.R."/>
            <person name="Liu H."/>
            <person name="Zhang R."/>
            <person name="Sun G."/>
        </authorList>
    </citation>
    <scope>NUCLEOTIDE SEQUENCE [LARGE SCALE GENOMIC DNA]</scope>
    <source>
        <strain evidence="2 3">LNHT1506</strain>
    </source>
</reference>
<evidence type="ECO:0000256" key="1">
    <source>
        <dbReference type="SAM" id="SignalP"/>
    </source>
</evidence>
<dbReference type="AlphaFoldDB" id="A0A6H0Y610"/>
<dbReference type="Proteomes" id="UP000503462">
    <property type="component" value="Chromosome 5"/>
</dbReference>
<accession>A0A6H0Y610</accession>
<dbReference type="OrthoDB" id="3941079at2759"/>
<dbReference type="EMBL" id="CP051143">
    <property type="protein sequence ID" value="QIX02335.1"/>
    <property type="molecule type" value="Genomic_DNA"/>
</dbReference>
<protein>
    <submittedName>
        <fullName evidence="2">Uncharacterized protein</fullName>
    </submittedName>
</protein>
<keyword evidence="3" id="KW-1185">Reference proteome</keyword>
<sequence length="133" mass="14719">MNGARQIVLLALLAIAATGVVLYPHFYNYRREETMSKVKIDSGLRDDPEGCFPDQYIVQLRADYSYESHKAAVASAVDLDVATYANFTLDSGRFVYAAHLNEKALAAVKADDGVWLIECDGSGEPDTEELRRV</sequence>
<evidence type="ECO:0000313" key="2">
    <source>
        <dbReference type="EMBL" id="QIX02335.1"/>
    </source>
</evidence>
<feature type="signal peptide" evidence="1">
    <location>
        <begin position="1"/>
        <end position="19"/>
    </location>
</feature>
<proteinExistence type="predicted"/>
<organism evidence="2 3">
    <name type="scientific">Peltaster fructicola</name>
    <dbReference type="NCBI Taxonomy" id="286661"/>
    <lineage>
        <taxon>Eukaryota</taxon>
        <taxon>Fungi</taxon>
        <taxon>Dikarya</taxon>
        <taxon>Ascomycota</taxon>
        <taxon>Pezizomycotina</taxon>
        <taxon>Dothideomycetes</taxon>
        <taxon>Dothideomycetes incertae sedis</taxon>
        <taxon>Peltaster</taxon>
    </lineage>
</organism>